<evidence type="ECO:0000313" key="9">
    <source>
        <dbReference type="Proteomes" id="UP000002035"/>
    </source>
</evidence>
<dbReference type="Gene3D" id="2.60.40.10">
    <property type="entry name" value="Immunoglobulins"/>
    <property type="match status" value="3"/>
</dbReference>
<dbReference type="Gene3D" id="2.60.120.260">
    <property type="entry name" value="Galactose-binding domain-like"/>
    <property type="match status" value="1"/>
</dbReference>
<feature type="domain" description="Exo-beta-D-glucosaminidase Ig-fold" evidence="6">
    <location>
        <begin position="776"/>
        <end position="882"/>
    </location>
</feature>
<dbReference type="InterPro" id="IPR013783">
    <property type="entry name" value="Ig-like_fold"/>
</dbReference>
<dbReference type="SUPFAM" id="SSF49785">
    <property type="entry name" value="Galactose-binding domain-like"/>
    <property type="match status" value="1"/>
</dbReference>
<evidence type="ECO:0000256" key="4">
    <source>
        <dbReference type="SAM" id="SignalP"/>
    </source>
</evidence>
<dbReference type="OMA" id="AWPNLHW"/>
<dbReference type="GO" id="GO:0004553">
    <property type="term" value="F:hydrolase activity, hydrolyzing O-glycosyl compounds"/>
    <property type="evidence" value="ECO:0007669"/>
    <property type="project" value="InterPro"/>
</dbReference>
<keyword evidence="2" id="KW-0378">Hydrolase</keyword>
<dbReference type="InterPro" id="IPR036156">
    <property type="entry name" value="Beta-gal/glucu_dom_sf"/>
</dbReference>
<feature type="domain" description="Beta-mannosidase-like galactose-binding" evidence="7">
    <location>
        <begin position="63"/>
        <end position="179"/>
    </location>
</feature>
<dbReference type="VEuPathDB" id="FungiDB:MCYG_08653"/>
<dbReference type="Pfam" id="PF18368">
    <property type="entry name" value="Ig_GlcNase"/>
    <property type="match status" value="1"/>
</dbReference>
<protein>
    <submittedName>
        <fullName evidence="8">Exo-beta-D-glucosaminidase</fullName>
    </submittedName>
</protein>
<comment type="similarity">
    <text evidence="1">Belongs to the glycosyl hydrolase 2 family.</text>
</comment>
<dbReference type="EMBL" id="DS995709">
    <property type="protein sequence ID" value="EEQ35834.1"/>
    <property type="molecule type" value="Genomic_DNA"/>
</dbReference>
<dbReference type="InterPro" id="IPR043534">
    <property type="entry name" value="EBDG/EBM"/>
</dbReference>
<dbReference type="InterPro" id="IPR041351">
    <property type="entry name" value="Ig_GlcNase"/>
</dbReference>
<gene>
    <name evidence="8" type="ORF">MCYG_08653</name>
</gene>
<evidence type="ECO:0000259" key="7">
    <source>
        <dbReference type="Pfam" id="PF22666"/>
    </source>
</evidence>
<keyword evidence="3" id="KW-0326">Glycosidase</keyword>
<dbReference type="AlphaFoldDB" id="C5G131"/>
<dbReference type="Proteomes" id="UP000002035">
    <property type="component" value="Unassembled WGS sequence"/>
</dbReference>
<dbReference type="InterPro" id="IPR006102">
    <property type="entry name" value="Ig-like_GH2"/>
</dbReference>
<dbReference type="OrthoDB" id="408532at2759"/>
<proteinExistence type="inferred from homology"/>
<evidence type="ECO:0000256" key="2">
    <source>
        <dbReference type="ARBA" id="ARBA00022801"/>
    </source>
</evidence>
<feature type="domain" description="Glycoside hydrolase family 2 immunoglobulin-like beta-sandwich" evidence="5">
    <location>
        <begin position="218"/>
        <end position="331"/>
    </location>
</feature>
<dbReference type="SUPFAM" id="SSF49303">
    <property type="entry name" value="beta-Galactosidase/glucuronidase domain"/>
    <property type="match status" value="3"/>
</dbReference>
<dbReference type="PANTHER" id="PTHR43536:SF1">
    <property type="entry name" value="MANNOSYLGLYCOPROTEIN ENDO-BETA-MANNOSIDASE"/>
    <property type="match status" value="1"/>
</dbReference>
<dbReference type="GO" id="GO:0005975">
    <property type="term" value="P:carbohydrate metabolic process"/>
    <property type="evidence" value="ECO:0007669"/>
    <property type="project" value="InterPro"/>
</dbReference>
<organism evidence="8 9">
    <name type="scientific">Arthroderma otae (strain ATCC MYA-4605 / CBS 113480)</name>
    <name type="common">Microsporum canis</name>
    <dbReference type="NCBI Taxonomy" id="554155"/>
    <lineage>
        <taxon>Eukaryota</taxon>
        <taxon>Fungi</taxon>
        <taxon>Dikarya</taxon>
        <taxon>Ascomycota</taxon>
        <taxon>Pezizomycotina</taxon>
        <taxon>Eurotiomycetes</taxon>
        <taxon>Eurotiomycetidae</taxon>
        <taxon>Onygenales</taxon>
        <taxon>Arthrodermataceae</taxon>
        <taxon>Microsporum</taxon>
    </lineage>
</organism>
<dbReference type="Pfam" id="PF00703">
    <property type="entry name" value="Glyco_hydro_2"/>
    <property type="match status" value="1"/>
</dbReference>
<dbReference type="InterPro" id="IPR017853">
    <property type="entry name" value="GH"/>
</dbReference>
<feature type="chain" id="PRO_5002951939" evidence="4">
    <location>
        <begin position="21"/>
        <end position="889"/>
    </location>
</feature>
<sequence length="889" mass="100759">MPIFRFVAILALSLAPATSALSPSSSPLVSKAGQSEIIPGWYLQSERHVQRDVSKLSLPGTDVSSWYRVSSRATVMAGLIENKVYEESHLFFSENFKSLPDADFRDVSWLYREQFNLRPGRGQYFTLHTHGITSKGDIYLNGHRVASKDVQAGSYGGHQYDVTAYVRQGDNCLLIKAYPTNYLRDLAMGFVDWNPYPPDNGTGVWRNVEFSQSGPIQLSDPRVVTDFTHGVKVNSVKITVKTDVHNAGKETIKGSIRGVIEGGRGQKHPVSAAFSLRPGEWQTIEMTTNIRNPKIWWPAAWGDQPLYTAQISAFIGEKVSDGPKKRKFGIRHVESRVNSQDTVEFKVNGKPFFVMGAGYSSDIFLRFTTERITTIFQYILDMGMNTVRLEGKQEHQELYDIADSMGLMVMSGWECCDHWEGWSYNTEGFGQLWTDADYPIANSSMLHEAELMQSHPSMLAFLVGSDYWPNDQATEIYIDALKRMDWNAAIISSAAKRGFPKLLGPSGMKMDGPYDWVAPSYWYGDKLGAAGAGGFGSELGAGVGTPEIRSLKKFLSKEDMNDLWTKPDKLLYHMSAGVSQFRDRSIYNKALYNRYGKPESLEDYSLKAQVMDYEATRSEYEAYAAYKSNVKSTTGLIYWMLNPAWPNLHWALFDYYLKPMASYFGTKTGTRVEHAVFDYQQQAVYLINHSLLKSGPRSVTVDLIDRDGKPMSHSVVKTNTIPLKSKKLSKVHGLDRNKDVAFLRLLLKDATDKVLSRNVYWLPQMEDVLDWDNSTWYHTPVTKYADMKSLNKLHKADVYVNIGRGREVSPGRVKAHVTLRNKSSHPAFFMRLSLLDKAKEDEVTPVFWEDNYVTLWPNEELELYVIYARTGRIELEVSGYNVEKIIVRP</sequence>
<dbReference type="SUPFAM" id="SSF51445">
    <property type="entry name" value="(Trans)glycosidases"/>
    <property type="match status" value="1"/>
</dbReference>
<evidence type="ECO:0000313" key="8">
    <source>
        <dbReference type="EMBL" id="EEQ35834.1"/>
    </source>
</evidence>
<evidence type="ECO:0000259" key="6">
    <source>
        <dbReference type="Pfam" id="PF18368"/>
    </source>
</evidence>
<keyword evidence="4" id="KW-0732">Signal</keyword>
<name>C5G131_ARTOC</name>
<dbReference type="PANTHER" id="PTHR43536">
    <property type="entry name" value="MANNOSYLGLYCOPROTEIN ENDO-BETA-MANNOSIDASE"/>
    <property type="match status" value="1"/>
</dbReference>
<dbReference type="InterPro" id="IPR008979">
    <property type="entry name" value="Galactose-bd-like_sf"/>
</dbReference>
<evidence type="ECO:0000259" key="5">
    <source>
        <dbReference type="Pfam" id="PF00703"/>
    </source>
</evidence>
<dbReference type="eggNOG" id="KOG2230">
    <property type="taxonomic scope" value="Eukaryota"/>
</dbReference>
<dbReference type="Gene3D" id="3.20.20.80">
    <property type="entry name" value="Glycosidases"/>
    <property type="match status" value="1"/>
</dbReference>
<feature type="signal peptide" evidence="4">
    <location>
        <begin position="1"/>
        <end position="20"/>
    </location>
</feature>
<evidence type="ECO:0000256" key="3">
    <source>
        <dbReference type="ARBA" id="ARBA00023295"/>
    </source>
</evidence>
<dbReference type="HOGENOM" id="CLU_005015_2_4_1"/>
<dbReference type="STRING" id="554155.C5G131"/>
<dbReference type="GeneID" id="9224039"/>
<keyword evidence="9" id="KW-1185">Reference proteome</keyword>
<dbReference type="InterPro" id="IPR054593">
    <property type="entry name" value="Beta-mannosidase-like_N2"/>
</dbReference>
<dbReference type="Pfam" id="PF22666">
    <property type="entry name" value="Glyco_hydro_2_N2"/>
    <property type="match status" value="1"/>
</dbReference>
<evidence type="ECO:0000256" key="1">
    <source>
        <dbReference type="ARBA" id="ARBA00007401"/>
    </source>
</evidence>
<accession>C5G131</accession>
<reference evidence="9" key="1">
    <citation type="journal article" date="2012" name="MBio">
        <title>Comparative genome analysis of Trichophyton rubrum and related dermatophytes reveals candidate genes involved in infection.</title>
        <authorList>
            <person name="Martinez D.A."/>
            <person name="Oliver B.G."/>
            <person name="Graeser Y."/>
            <person name="Goldberg J.M."/>
            <person name="Li W."/>
            <person name="Martinez-Rossi N.M."/>
            <person name="Monod M."/>
            <person name="Shelest E."/>
            <person name="Barton R.C."/>
            <person name="Birch E."/>
            <person name="Brakhage A.A."/>
            <person name="Chen Z."/>
            <person name="Gurr S.J."/>
            <person name="Heiman D."/>
            <person name="Heitman J."/>
            <person name="Kosti I."/>
            <person name="Rossi A."/>
            <person name="Saif S."/>
            <person name="Samalova M."/>
            <person name="Saunders C.W."/>
            <person name="Shea T."/>
            <person name="Summerbell R.C."/>
            <person name="Xu J."/>
            <person name="Young S."/>
            <person name="Zeng Q."/>
            <person name="Birren B.W."/>
            <person name="Cuomo C.A."/>
            <person name="White T.C."/>
        </authorList>
    </citation>
    <scope>NUCLEOTIDE SEQUENCE [LARGE SCALE GENOMIC DNA]</scope>
    <source>
        <strain evidence="9">ATCC MYA-4605 / CBS 113480</strain>
    </source>
</reference>
<dbReference type="RefSeq" id="XP_002842822.1">
    <property type="nucleotide sequence ID" value="XM_002842776.1"/>
</dbReference>